<evidence type="ECO:0000259" key="6">
    <source>
        <dbReference type="PROSITE" id="PS50004"/>
    </source>
</evidence>
<dbReference type="Proteomes" id="UP000052978">
    <property type="component" value="Unassembled WGS sequence"/>
</dbReference>
<evidence type="ECO:0000259" key="4">
    <source>
        <dbReference type="PROSITE" id="PS01179"/>
    </source>
</evidence>
<accession>S7MU78</accession>
<dbReference type="InterPro" id="IPR011993">
    <property type="entry name" value="PH-like_dom_sf"/>
</dbReference>
<dbReference type="GO" id="GO:0035556">
    <property type="term" value="P:intracellular signal transduction"/>
    <property type="evidence" value="ECO:0007669"/>
    <property type="project" value="InterPro"/>
</dbReference>
<dbReference type="InterPro" id="IPR036860">
    <property type="entry name" value="SH2_dom_sf"/>
</dbReference>
<feature type="domain" description="SH2" evidence="5">
    <location>
        <begin position="355"/>
        <end position="446"/>
    </location>
</feature>
<keyword evidence="8" id="KW-1185">Reference proteome</keyword>
<name>S7MU78_MYOBR</name>
<keyword evidence="3" id="KW-0732">Signal</keyword>
<dbReference type="InterPro" id="IPR006019">
    <property type="entry name" value="PID_Shc-like"/>
</dbReference>
<reference evidence="7 8" key="1">
    <citation type="journal article" date="2013" name="Nat. Commun.">
        <title>Genome analysis reveals insights into physiology and longevity of the Brandt's bat Myotis brandtii.</title>
        <authorList>
            <person name="Seim I."/>
            <person name="Fang X."/>
            <person name="Xiong Z."/>
            <person name="Lobanov A.V."/>
            <person name="Huang Z."/>
            <person name="Ma S."/>
            <person name="Feng Y."/>
            <person name="Turanov A.A."/>
            <person name="Zhu Y."/>
            <person name="Lenz T.L."/>
            <person name="Gerashchenko M.V."/>
            <person name="Fan D."/>
            <person name="Hee Yim S."/>
            <person name="Yao X."/>
            <person name="Jordan D."/>
            <person name="Xiong Y."/>
            <person name="Ma Y."/>
            <person name="Lyapunov A.N."/>
            <person name="Chen G."/>
            <person name="Kulakova O.I."/>
            <person name="Sun Y."/>
            <person name="Lee S.G."/>
            <person name="Bronson R.T."/>
            <person name="Moskalev A.A."/>
            <person name="Sunyaev S.R."/>
            <person name="Zhang G."/>
            <person name="Krogh A."/>
            <person name="Wang J."/>
            <person name="Gladyshev V.N."/>
        </authorList>
    </citation>
    <scope>NUCLEOTIDE SEQUENCE [LARGE SCALE GENOMIC DNA]</scope>
</reference>
<evidence type="ECO:0000256" key="3">
    <source>
        <dbReference type="SAM" id="SignalP"/>
    </source>
</evidence>
<proteinExistence type="predicted"/>
<sequence length="634" mass="69181">MTTILVLLGLCCSGTEKEIEQIYMGCIEVLRSMRSLDFNTRTQVTREAINRLHEAVPGVRGSWKKKAPNKALASILGKSNLRFAGMSIAVSISTDGLNLSVPATRQIIANHHMQSISFASGGDTDMTDYVAYVAKDPINQRACHILECCEGLAQSVISTVGQAFELRFKQYLHSPPKVVVPPERLTGLEESAWGDEEDMEHNYYNSIPGKEPPLGGLVDSRLTLTQPCALGALGAVSQGASPPRRDIHGLHWELGPSAPPGDGYVQADAQGPRDYEDHLYVNTQGLDASEPLQPEDSPKKDLFDMRPFEDALKLHECSVAAGAAASLPLEDQWPSPPTRRAPIAPTEEQLRQEPWYHGQMSRRAAEKLLRADGDFLVRDSVTNPGQYVLTGMHAGQPKHLLLVDPEGVVRTKDVLFESISHLIDYHLQNGQPIVAAESELHLREETAPRLRLSPGAHGQKMEELGLEPGPLGLSLLAVSLYCSVTKVMVPTSGSCPCSPDVPVVALQPFSGPCINCCVGLCLVPGKLQKQRSTIIKNSRHPVFNEDFFFDGLGPASARKLALRIKVVNKGSSLKRDTLLGEKELPLTSLLPFLCRRAGGRRALRIKVVNKGSSLKRDTLLGEKELPLTSLLPFL</sequence>
<dbReference type="InterPro" id="IPR006020">
    <property type="entry name" value="PTB/PI_dom"/>
</dbReference>
<dbReference type="FunFam" id="2.30.29.30:FF:000036">
    <property type="entry name" value="SHC-transforming protein 1 isoform 3"/>
    <property type="match status" value="1"/>
</dbReference>
<dbReference type="CDD" id="cd01209">
    <property type="entry name" value="PTB_Shc"/>
    <property type="match status" value="1"/>
</dbReference>
<dbReference type="eggNOG" id="KOG3697">
    <property type="taxonomic scope" value="Eukaryota"/>
</dbReference>
<evidence type="ECO:0000256" key="2">
    <source>
        <dbReference type="PROSITE-ProRule" id="PRU00191"/>
    </source>
</evidence>
<dbReference type="CDD" id="cd00030">
    <property type="entry name" value="C2"/>
    <property type="match status" value="1"/>
</dbReference>
<dbReference type="Pfam" id="PF00017">
    <property type="entry name" value="SH2"/>
    <property type="match status" value="1"/>
</dbReference>
<feature type="domain" description="C2" evidence="6">
    <location>
        <begin position="467"/>
        <end position="601"/>
    </location>
</feature>
<dbReference type="SUPFAM" id="SSF50729">
    <property type="entry name" value="PH domain-like"/>
    <property type="match status" value="1"/>
</dbReference>
<evidence type="ECO:0000313" key="7">
    <source>
        <dbReference type="EMBL" id="EPQ08036.1"/>
    </source>
</evidence>
<dbReference type="PRINTS" id="PR00629">
    <property type="entry name" value="SHCPIDOMAIN"/>
</dbReference>
<dbReference type="InterPro" id="IPR000008">
    <property type="entry name" value="C2_dom"/>
</dbReference>
<evidence type="ECO:0000256" key="1">
    <source>
        <dbReference type="ARBA" id="ARBA00022999"/>
    </source>
</evidence>
<dbReference type="GO" id="GO:0030971">
    <property type="term" value="F:receptor tyrosine kinase binding"/>
    <property type="evidence" value="ECO:0007669"/>
    <property type="project" value="TreeGrafter"/>
</dbReference>
<dbReference type="SMART" id="SM00252">
    <property type="entry name" value="SH2"/>
    <property type="match status" value="1"/>
</dbReference>
<dbReference type="InterPro" id="IPR051235">
    <property type="entry name" value="CEP152/SHC-Transforming"/>
</dbReference>
<dbReference type="PROSITE" id="PS50001">
    <property type="entry name" value="SH2"/>
    <property type="match status" value="1"/>
</dbReference>
<feature type="domain" description="PID" evidence="4">
    <location>
        <begin position="23"/>
        <end position="195"/>
    </location>
</feature>
<dbReference type="GO" id="GO:0007169">
    <property type="term" value="P:cell surface receptor protein tyrosine kinase signaling pathway"/>
    <property type="evidence" value="ECO:0007669"/>
    <property type="project" value="TreeGrafter"/>
</dbReference>
<dbReference type="InterPro" id="IPR035892">
    <property type="entry name" value="C2_domain_sf"/>
</dbReference>
<dbReference type="EMBL" id="KE162397">
    <property type="protein sequence ID" value="EPQ08036.1"/>
    <property type="molecule type" value="Genomic_DNA"/>
</dbReference>
<dbReference type="Pfam" id="PF00168">
    <property type="entry name" value="C2"/>
    <property type="match status" value="1"/>
</dbReference>
<feature type="chain" id="PRO_5004543091" evidence="3">
    <location>
        <begin position="18"/>
        <end position="634"/>
    </location>
</feature>
<dbReference type="Gene3D" id="2.60.40.150">
    <property type="entry name" value="C2 domain"/>
    <property type="match status" value="1"/>
</dbReference>
<dbReference type="FunFam" id="3.30.505.10:FF:000005">
    <property type="entry name" value="SHC-transforming protein 1 isoform 3"/>
    <property type="match status" value="1"/>
</dbReference>
<dbReference type="PROSITE" id="PS01179">
    <property type="entry name" value="PID"/>
    <property type="match status" value="1"/>
</dbReference>
<gene>
    <name evidence="7" type="ORF">D623_10015560</name>
</gene>
<dbReference type="AlphaFoldDB" id="S7MU78"/>
<protein>
    <submittedName>
        <fullName evidence="7">SHC-transforming protein 2</fullName>
    </submittedName>
</protein>
<organism evidence="7 8">
    <name type="scientific">Myotis brandtii</name>
    <name type="common">Brandt's bat</name>
    <dbReference type="NCBI Taxonomy" id="109478"/>
    <lineage>
        <taxon>Eukaryota</taxon>
        <taxon>Metazoa</taxon>
        <taxon>Chordata</taxon>
        <taxon>Craniata</taxon>
        <taxon>Vertebrata</taxon>
        <taxon>Euteleostomi</taxon>
        <taxon>Mammalia</taxon>
        <taxon>Eutheria</taxon>
        <taxon>Laurasiatheria</taxon>
        <taxon>Chiroptera</taxon>
        <taxon>Yangochiroptera</taxon>
        <taxon>Vespertilionidae</taxon>
        <taxon>Myotis</taxon>
    </lineage>
</organism>
<evidence type="ECO:0000259" key="5">
    <source>
        <dbReference type="PROSITE" id="PS50001"/>
    </source>
</evidence>
<dbReference type="InterPro" id="IPR000980">
    <property type="entry name" value="SH2"/>
</dbReference>
<keyword evidence="1 2" id="KW-0727">SH2 domain</keyword>
<dbReference type="PROSITE" id="PS50004">
    <property type="entry name" value="C2"/>
    <property type="match status" value="1"/>
</dbReference>
<dbReference type="PANTHER" id="PTHR10337:SF5">
    <property type="entry name" value="SHC-TRANSFORMING PROTEIN 2"/>
    <property type="match status" value="1"/>
</dbReference>
<dbReference type="SUPFAM" id="SSF55550">
    <property type="entry name" value="SH2 domain"/>
    <property type="match status" value="1"/>
</dbReference>
<dbReference type="PANTHER" id="PTHR10337">
    <property type="entry name" value="SHC TRANSFORMING PROTEIN"/>
    <property type="match status" value="1"/>
</dbReference>
<dbReference type="Pfam" id="PF00640">
    <property type="entry name" value="PID"/>
    <property type="match status" value="1"/>
</dbReference>
<evidence type="ECO:0000313" key="8">
    <source>
        <dbReference type="Proteomes" id="UP000052978"/>
    </source>
</evidence>
<dbReference type="SMART" id="SM00462">
    <property type="entry name" value="PTB"/>
    <property type="match status" value="1"/>
</dbReference>
<feature type="signal peptide" evidence="3">
    <location>
        <begin position="1"/>
        <end position="17"/>
    </location>
</feature>
<dbReference type="CDD" id="cd09925">
    <property type="entry name" value="SH2_SHC"/>
    <property type="match status" value="1"/>
</dbReference>
<dbReference type="Gene3D" id="2.30.29.30">
    <property type="entry name" value="Pleckstrin-homology domain (PH domain)/Phosphotyrosine-binding domain (PTB)"/>
    <property type="match status" value="1"/>
</dbReference>
<dbReference type="Gene3D" id="3.30.505.10">
    <property type="entry name" value="SH2 domain"/>
    <property type="match status" value="1"/>
</dbReference>
<dbReference type="SUPFAM" id="SSF49562">
    <property type="entry name" value="C2 domain (Calcium/lipid-binding domain, CaLB)"/>
    <property type="match status" value="1"/>
</dbReference>
<dbReference type="InterPro" id="IPR035676">
    <property type="entry name" value="SHC_SH2"/>
</dbReference>
<dbReference type="GO" id="GO:0005886">
    <property type="term" value="C:plasma membrane"/>
    <property type="evidence" value="ECO:0007669"/>
    <property type="project" value="TreeGrafter"/>
</dbReference>
<dbReference type="PRINTS" id="PR00401">
    <property type="entry name" value="SH2DOMAIN"/>
</dbReference>